<feature type="region of interest" description="Disordered" evidence="3">
    <location>
        <begin position="597"/>
        <end position="642"/>
    </location>
</feature>
<reference evidence="5 6" key="1">
    <citation type="submission" date="2020-04" db="EMBL/GenBank/DDBJ databases">
        <title>Plant Genome Project.</title>
        <authorList>
            <person name="Zhang R.-G."/>
        </authorList>
    </citation>
    <scope>NUCLEOTIDE SEQUENCE [LARGE SCALE GENOMIC DNA]</scope>
    <source>
        <strain evidence="5">YNK0</strain>
        <tissue evidence="5">Leaf</tissue>
    </source>
</reference>
<dbReference type="GO" id="GO:0031011">
    <property type="term" value="C:Ino80 complex"/>
    <property type="evidence" value="ECO:0007669"/>
    <property type="project" value="InterPro"/>
</dbReference>
<feature type="compositionally biased region" description="Polar residues" evidence="3">
    <location>
        <begin position="909"/>
        <end position="919"/>
    </location>
</feature>
<feature type="compositionally biased region" description="Acidic residues" evidence="3">
    <location>
        <begin position="660"/>
        <end position="676"/>
    </location>
</feature>
<dbReference type="PANTHER" id="PTHR13052">
    <property type="entry name" value="NFRKB-RELATED"/>
    <property type="match status" value="1"/>
</dbReference>
<name>A0A834Z1H0_TETSI</name>
<feature type="region of interest" description="Disordered" evidence="3">
    <location>
        <begin position="900"/>
        <end position="930"/>
    </location>
</feature>
<dbReference type="CDD" id="cd21865">
    <property type="entry name" value="DEUBAD_NFRKB"/>
    <property type="match status" value="1"/>
</dbReference>
<evidence type="ECO:0000256" key="1">
    <source>
        <dbReference type="ARBA" id="ARBA00004123"/>
    </source>
</evidence>
<sequence>MIARVFRDARKDRESTDWMIPALCIDSFSYSALRSELNSWISTEELLECRIWYSLLDSSLSCSSILLLFLMAILKNSRVSRVDGEFSPGIRDSVSSDEDELQRQSSVSESDDDDADSGAGSDDFDFSDLGETGADFCQVGKQNCSIPFELYDLPDLSEVLTLDSWNDCLTEEERFSLAEYLPDMDQETFMRTLKELFSCNNFQFGSPLLKLFDMLKGGLCQPRVAFYHQGSNFVQRRRHYNLLRKYQNSMVISLIQTRDAWWSCRGYSIEEKLQVLNIMRSRSSLMHENDEDLGLESDSSDREESGEGFCSKKLNNVKFGQKTGVCIVSPTLDVPSQGRPMTLEAEKYGKQNPKGILKISGSKAPSMKELTGRFPSIQHGFETKSRSYGSTLALPRQERVVRHDFRDVHRTRGQIRCESDAEEPTYEMALQRDRNAARGIAMDKVGLLKPGKKHGFLRSDDDFATDILMGLPLSAKNDLHSYVRNRNVNQMAGIDVLAEKTINDGSSYDYHSRVGGKQDKYLKKNQQSTVEDQTKTAKDRAQHLSLKGNQADRSAGTQPFRHNKTQEEAFSVIHPVTFDDWNVRSKKWMIGQEFQTDKNSVDPTPHNRSHRTFPPKRNDTSFHSGYGAKTSQEKMRVKSTQSGGLNIEELKDITMFVQSEETESDSSENIEEEEDMNPPRSKLGCPSGVLKGRRSTSLKSVLDPKKSKLVRKDKKEYAQAIDGITYSSKTVGDLGVRTEVDFYSSKGKQKAKMHDPSHLRKYTTGVLEESYFSGSAKLADDGRKQTYKSGKNGQLQGESGERLAFPFSKAYHAERKKKAKVDHDYSVPQSKYIHDYIGEEEDDLYETHELVDDHGVTSRLGKKGEAHVADCHERLNMSLSGCNSVTKKRKGKGDMTYKDGPDGLDYLDSSHQQQVNEPTSLKKKGKKKMEAETGSLAMLTSEPLVSERGTADVEPETKRLKKPFTLITPTVHSGFSFSVIHLLSAVRMAMITPYGEDVSEVGKHLQKSDGRRRPTKEEQNIKHEGINGVHENMNIDDSEYAELKSLPSLTVQEIVNRVRSNPGDPCILEMQEPLQDLVRGVLKIFSSKTAPLGAKAWKALVFYEKPTKSWSWIGPVLSSSSDHEKVEEETSSEAWNLPHKMLVKLVDSFANWLKSGQETLQQIGSLPAPPVTFMQPNLDEKERFRDLRAQKSLTTISPSSEEVRAYFRREEVLRYSVPDRAFSYIAADGRKSIVAPLRRCGGKPSSKARDHFMLRPDRPPHVTILCLVRDAAARLPGSIGTRADVCILIRDSQYIVEDVSDAQINQVVSGALDRLHYERDPCVQFDGDRKLWVYLHREREEEDFEDDGTSSTKKWKRQRKDATEHSDQGTVNVAHHGTGEQILGGSTAGYDLSPDLNIEPSSMHEGKRTELAYSDSMQNVEEKVEPSHGSEQGSMHQGHPMGWDVLGLNPMRENKLPFQENSTNEVFDDEAFSRGRQVGLLSASLL</sequence>
<dbReference type="InterPro" id="IPR044867">
    <property type="entry name" value="DEUBAD_dom"/>
</dbReference>
<feature type="region of interest" description="Disordered" evidence="3">
    <location>
        <begin position="659"/>
        <end position="695"/>
    </location>
</feature>
<evidence type="ECO:0000256" key="3">
    <source>
        <dbReference type="SAM" id="MobiDB-lite"/>
    </source>
</evidence>
<accession>A0A834Z1H0</accession>
<evidence type="ECO:0000259" key="4">
    <source>
        <dbReference type="PROSITE" id="PS51916"/>
    </source>
</evidence>
<gene>
    <name evidence="5" type="ORF">HHK36_016510</name>
</gene>
<proteinExistence type="predicted"/>
<evidence type="ECO:0000313" key="6">
    <source>
        <dbReference type="Proteomes" id="UP000655225"/>
    </source>
</evidence>
<dbReference type="InterPro" id="IPR024867">
    <property type="entry name" value="NFRKB"/>
</dbReference>
<comment type="caution">
    <text evidence="5">The sequence shown here is derived from an EMBL/GenBank/DDBJ whole genome shotgun (WGS) entry which is preliminary data.</text>
</comment>
<organism evidence="5 6">
    <name type="scientific">Tetracentron sinense</name>
    <name type="common">Spur-leaf</name>
    <dbReference type="NCBI Taxonomy" id="13715"/>
    <lineage>
        <taxon>Eukaryota</taxon>
        <taxon>Viridiplantae</taxon>
        <taxon>Streptophyta</taxon>
        <taxon>Embryophyta</taxon>
        <taxon>Tracheophyta</taxon>
        <taxon>Spermatophyta</taxon>
        <taxon>Magnoliopsida</taxon>
        <taxon>Trochodendrales</taxon>
        <taxon>Trochodendraceae</taxon>
        <taxon>Tetracentron</taxon>
    </lineage>
</organism>
<dbReference type="Proteomes" id="UP000655225">
    <property type="component" value="Unassembled WGS sequence"/>
</dbReference>
<dbReference type="PROSITE" id="PS51916">
    <property type="entry name" value="DEUBAD"/>
    <property type="match status" value="1"/>
</dbReference>
<keyword evidence="6" id="KW-1185">Reference proteome</keyword>
<dbReference type="InterPro" id="IPR057748">
    <property type="entry name" value="NFRKB_WH_2"/>
</dbReference>
<dbReference type="OMA" id="LYETHEL"/>
<dbReference type="OrthoDB" id="70874at2759"/>
<keyword evidence="2" id="KW-0539">Nucleus</keyword>
<protein>
    <recommendedName>
        <fullName evidence="4">DEUBAD domain-containing protein</fullName>
    </recommendedName>
</protein>
<dbReference type="PANTHER" id="PTHR13052:SF0">
    <property type="entry name" value="DNA-BINDING PROTEIN-LIKE"/>
    <property type="match status" value="1"/>
</dbReference>
<dbReference type="EMBL" id="JABCRI010000011">
    <property type="protein sequence ID" value="KAF8397590.1"/>
    <property type="molecule type" value="Genomic_DNA"/>
</dbReference>
<feature type="region of interest" description="Disordered" evidence="3">
    <location>
        <begin position="1342"/>
        <end position="1386"/>
    </location>
</feature>
<feature type="compositionally biased region" description="Acidic residues" evidence="3">
    <location>
        <begin position="109"/>
        <end position="122"/>
    </location>
</feature>
<comment type="subcellular location">
    <subcellularLocation>
        <location evidence="1">Nucleus</location>
    </subcellularLocation>
</comment>
<evidence type="ECO:0000313" key="5">
    <source>
        <dbReference type="EMBL" id="KAF8397590.1"/>
    </source>
</evidence>
<feature type="region of interest" description="Disordered" evidence="3">
    <location>
        <begin position="90"/>
        <end position="122"/>
    </location>
</feature>
<evidence type="ECO:0000256" key="2">
    <source>
        <dbReference type="ARBA" id="ARBA00023242"/>
    </source>
</evidence>
<feature type="domain" description="DEUBAD" evidence="4">
    <location>
        <begin position="147"/>
        <end position="260"/>
    </location>
</feature>
<dbReference type="Pfam" id="PF25793">
    <property type="entry name" value="WHD_2nd_NFRKB"/>
    <property type="match status" value="1"/>
</dbReference>